<comment type="similarity">
    <text evidence="1">Belongs to the plant acyltransferase family.</text>
</comment>
<comment type="caution">
    <text evidence="2">The sequence shown here is derived from an EMBL/GenBank/DDBJ whole genome shotgun (WGS) entry which is preliminary data.</text>
</comment>
<dbReference type="InterPro" id="IPR050898">
    <property type="entry name" value="Plant_acyltransferase"/>
</dbReference>
<reference evidence="2 3" key="1">
    <citation type="journal article" date="2024" name="Plant J.">
        <title>Genome sequences and population genomics reveal climatic adaptation and genomic divergence between two closely related sweetgum species.</title>
        <authorList>
            <person name="Xu W.Q."/>
            <person name="Ren C.Q."/>
            <person name="Zhang X.Y."/>
            <person name="Comes H.P."/>
            <person name="Liu X.H."/>
            <person name="Li Y.G."/>
            <person name="Kettle C.J."/>
            <person name="Jalonen R."/>
            <person name="Gaisberger H."/>
            <person name="Ma Y.Z."/>
            <person name="Qiu Y.X."/>
        </authorList>
    </citation>
    <scope>NUCLEOTIDE SEQUENCE [LARGE SCALE GENOMIC DNA]</scope>
    <source>
        <strain evidence="2">Hangzhou</strain>
    </source>
</reference>
<keyword evidence="3" id="KW-1185">Reference proteome</keyword>
<dbReference type="PANTHER" id="PTHR31147">
    <property type="entry name" value="ACYL TRANSFERASE 4"/>
    <property type="match status" value="1"/>
</dbReference>
<proteinExistence type="inferred from homology"/>
<dbReference type="PANTHER" id="PTHR31147:SF25">
    <property type="entry name" value="HXXXD-TYPE ACYL-TRANSFERASE FAMILY PROTEIN"/>
    <property type="match status" value="1"/>
</dbReference>
<dbReference type="Gene3D" id="3.30.559.10">
    <property type="entry name" value="Chloramphenicol acetyltransferase-like domain"/>
    <property type="match status" value="1"/>
</dbReference>
<dbReference type="EMBL" id="JBBPBK010000008">
    <property type="protein sequence ID" value="KAK9280631.1"/>
    <property type="molecule type" value="Genomic_DNA"/>
</dbReference>
<dbReference type="Pfam" id="PF02458">
    <property type="entry name" value="Transferase"/>
    <property type="match status" value="1"/>
</dbReference>
<evidence type="ECO:0000313" key="2">
    <source>
        <dbReference type="EMBL" id="KAK9280631.1"/>
    </source>
</evidence>
<dbReference type="Proteomes" id="UP001415857">
    <property type="component" value="Unassembled WGS sequence"/>
</dbReference>
<organism evidence="2 3">
    <name type="scientific">Liquidambar formosana</name>
    <name type="common">Formosan gum</name>
    <dbReference type="NCBI Taxonomy" id="63359"/>
    <lineage>
        <taxon>Eukaryota</taxon>
        <taxon>Viridiplantae</taxon>
        <taxon>Streptophyta</taxon>
        <taxon>Embryophyta</taxon>
        <taxon>Tracheophyta</taxon>
        <taxon>Spermatophyta</taxon>
        <taxon>Magnoliopsida</taxon>
        <taxon>eudicotyledons</taxon>
        <taxon>Gunneridae</taxon>
        <taxon>Pentapetalae</taxon>
        <taxon>Saxifragales</taxon>
        <taxon>Altingiaceae</taxon>
        <taxon>Liquidambar</taxon>
    </lineage>
</organism>
<name>A0AAP0WXK4_LIQFO</name>
<dbReference type="AlphaFoldDB" id="A0AAP0WXK4"/>
<accession>A0AAP0WXK4</accession>
<dbReference type="InterPro" id="IPR023213">
    <property type="entry name" value="CAT-like_dom_sf"/>
</dbReference>
<sequence length="100" mass="10900">MSLMKESGNHEASNESFTTLEVLAAYVWRSRFRALNLNSDGKAILGLAVGIRHLLKPPLPDGYYGNAFVSSHVVLVGKDLNEGPLSAVVKLIKECKKVAF</sequence>
<evidence type="ECO:0000313" key="3">
    <source>
        <dbReference type="Proteomes" id="UP001415857"/>
    </source>
</evidence>
<gene>
    <name evidence="2" type="ORF">L1049_014327</name>
</gene>
<evidence type="ECO:0000256" key="1">
    <source>
        <dbReference type="ARBA" id="ARBA00009861"/>
    </source>
</evidence>
<protein>
    <submittedName>
        <fullName evidence="2">Uncharacterized protein</fullName>
    </submittedName>
</protein>